<evidence type="ECO:0000256" key="1">
    <source>
        <dbReference type="ARBA" id="ARBA00009437"/>
    </source>
</evidence>
<evidence type="ECO:0000313" key="8">
    <source>
        <dbReference type="Proteomes" id="UP000230709"/>
    </source>
</evidence>
<dbReference type="PANTHER" id="PTHR30537:SF3">
    <property type="entry name" value="TRANSCRIPTIONAL REGULATORY PROTEIN"/>
    <property type="match status" value="1"/>
</dbReference>
<comment type="similarity">
    <text evidence="1">Belongs to the LysR transcriptional regulatory family.</text>
</comment>
<dbReference type="Gene3D" id="3.40.190.290">
    <property type="match status" value="1"/>
</dbReference>
<protein>
    <submittedName>
        <fullName evidence="7">LysR family transcriptional regulator</fullName>
    </submittedName>
</protein>
<feature type="region of interest" description="Disordered" evidence="5">
    <location>
        <begin position="1"/>
        <end position="34"/>
    </location>
</feature>
<dbReference type="InterPro" id="IPR005119">
    <property type="entry name" value="LysR_subst-bd"/>
</dbReference>
<evidence type="ECO:0000256" key="3">
    <source>
        <dbReference type="ARBA" id="ARBA00023125"/>
    </source>
</evidence>
<evidence type="ECO:0000259" key="6">
    <source>
        <dbReference type="PROSITE" id="PS50931"/>
    </source>
</evidence>
<evidence type="ECO:0000256" key="5">
    <source>
        <dbReference type="SAM" id="MobiDB-lite"/>
    </source>
</evidence>
<sequence>MGGDVSARRADNIRPADRGAVDEASTPHLDREQASTDKFALPEVILQEESAKMQNLNWDDLRYIIVVSRTGRLAQAARQLHVDETTIARRVARVERALGSRLFERANGQLLLTEMGQEVLRHAEQIEMSVCGIKSVATGLDDRAAGKVRLTSVALIMNRILMPALPQFVRAHPQLQLHLVSEPRNLDLGNREIDIAVRFARPEQDYRLVARRICELPYGVFGAAGPATGKLPWVTYEESLSALPLARWLAEAVKQEPDLGPGLIVNDSDLAMNAVRAGLGRSLMPLCVGDHDDGLVRLSGAEPVLTRELWLLVRSDLKHLARIKLVIEWIERLFAEMEARCGERANRAGTAGGPNS</sequence>
<dbReference type="GO" id="GO:0043565">
    <property type="term" value="F:sequence-specific DNA binding"/>
    <property type="evidence" value="ECO:0007669"/>
    <property type="project" value="TreeGrafter"/>
</dbReference>
<dbReference type="SUPFAM" id="SSF53850">
    <property type="entry name" value="Periplasmic binding protein-like II"/>
    <property type="match status" value="1"/>
</dbReference>
<dbReference type="Pfam" id="PF00126">
    <property type="entry name" value="HTH_1"/>
    <property type="match status" value="1"/>
</dbReference>
<gene>
    <name evidence="7" type="ORF">CQW49_22210</name>
</gene>
<evidence type="ECO:0000256" key="4">
    <source>
        <dbReference type="ARBA" id="ARBA00023163"/>
    </source>
</evidence>
<dbReference type="Gene3D" id="1.10.10.10">
    <property type="entry name" value="Winged helix-like DNA-binding domain superfamily/Winged helix DNA-binding domain"/>
    <property type="match status" value="1"/>
</dbReference>
<keyword evidence="8" id="KW-1185">Reference proteome</keyword>
<organism evidence="7 8">
    <name type="scientific">Methylosinus trichosporium (strain ATCC 35070 / NCIMB 11131 / UNIQEM 75 / OB3b)</name>
    <dbReference type="NCBI Taxonomy" id="595536"/>
    <lineage>
        <taxon>Bacteria</taxon>
        <taxon>Pseudomonadati</taxon>
        <taxon>Pseudomonadota</taxon>
        <taxon>Alphaproteobacteria</taxon>
        <taxon>Hyphomicrobiales</taxon>
        <taxon>Methylocystaceae</taxon>
        <taxon>Methylosinus</taxon>
    </lineage>
</organism>
<dbReference type="InterPro" id="IPR000847">
    <property type="entry name" value="LysR_HTH_N"/>
</dbReference>
<dbReference type="SUPFAM" id="SSF46785">
    <property type="entry name" value="Winged helix' DNA-binding domain"/>
    <property type="match status" value="1"/>
</dbReference>
<keyword evidence="2" id="KW-0805">Transcription regulation</keyword>
<dbReference type="GO" id="GO:0003700">
    <property type="term" value="F:DNA-binding transcription factor activity"/>
    <property type="evidence" value="ECO:0007669"/>
    <property type="project" value="InterPro"/>
</dbReference>
<reference evidence="8" key="1">
    <citation type="submission" date="2017-10" db="EMBL/GenBank/DDBJ databases">
        <title>Completed PacBio SMRT sequence of Methylosinus trichosporium OB3b reveals presence of a third large plasmid.</title>
        <authorList>
            <person name="Charles T.C."/>
            <person name="Lynch M.D.J."/>
            <person name="Heil J.R."/>
            <person name="Cheng J."/>
        </authorList>
    </citation>
    <scope>NUCLEOTIDE SEQUENCE [LARGE SCALE GENOMIC DNA]</scope>
    <source>
        <strain evidence="8">OB3b</strain>
        <plasmid evidence="8">pob3b1</plasmid>
    </source>
</reference>
<geneLocation type="plasmid" evidence="8">
    <name>pob3b1</name>
</geneLocation>
<dbReference type="PANTHER" id="PTHR30537">
    <property type="entry name" value="HTH-TYPE TRANSCRIPTIONAL REGULATOR"/>
    <property type="match status" value="1"/>
</dbReference>
<dbReference type="STRING" id="595536.GCA_000178815_00265"/>
<keyword evidence="3" id="KW-0238">DNA-binding</keyword>
<dbReference type="InterPro" id="IPR036390">
    <property type="entry name" value="WH_DNA-bd_sf"/>
</dbReference>
<proteinExistence type="inferred from homology"/>
<dbReference type="InterPro" id="IPR036388">
    <property type="entry name" value="WH-like_DNA-bd_sf"/>
</dbReference>
<evidence type="ECO:0000256" key="2">
    <source>
        <dbReference type="ARBA" id="ARBA00023015"/>
    </source>
</evidence>
<dbReference type="PROSITE" id="PS50931">
    <property type="entry name" value="HTH_LYSR"/>
    <property type="match status" value="1"/>
</dbReference>
<dbReference type="Pfam" id="PF03466">
    <property type="entry name" value="LysR_substrate"/>
    <property type="match status" value="1"/>
</dbReference>
<dbReference type="InterPro" id="IPR058163">
    <property type="entry name" value="LysR-type_TF_proteobact-type"/>
</dbReference>
<feature type="domain" description="HTH lysR-type" evidence="6">
    <location>
        <begin position="56"/>
        <end position="113"/>
    </location>
</feature>
<dbReference type="EMBL" id="CP023738">
    <property type="protein sequence ID" value="ATQ70693.1"/>
    <property type="molecule type" value="Genomic_DNA"/>
</dbReference>
<dbReference type="AlphaFoldDB" id="A0A2D2D6T6"/>
<keyword evidence="7" id="KW-0614">Plasmid</keyword>
<keyword evidence="4" id="KW-0804">Transcription</keyword>
<dbReference type="KEGG" id="mtw:CQW49_22210"/>
<dbReference type="Proteomes" id="UP000230709">
    <property type="component" value="Plasmid pOB3b1"/>
</dbReference>
<dbReference type="GO" id="GO:0006351">
    <property type="term" value="P:DNA-templated transcription"/>
    <property type="evidence" value="ECO:0007669"/>
    <property type="project" value="TreeGrafter"/>
</dbReference>
<accession>A0A2D2D6T6</accession>
<feature type="compositionally biased region" description="Basic and acidic residues" evidence="5">
    <location>
        <begin position="1"/>
        <end position="21"/>
    </location>
</feature>
<evidence type="ECO:0000313" key="7">
    <source>
        <dbReference type="EMBL" id="ATQ70693.1"/>
    </source>
</evidence>
<name>A0A2D2D6T6_METT3</name>